<accession>A0A1X7VFB9</accession>
<sequence>KTLRKLQTPHPSIERNESVPPRNTYHAKRCLANYSPIQYRLA</sequence>
<dbReference type="EnsemblMetazoa" id="Aqu2.1.39010_001">
    <property type="protein sequence ID" value="Aqu2.1.39010_001"/>
    <property type="gene ID" value="Aqu2.1.39010"/>
</dbReference>
<dbReference type="InParanoid" id="A0A1X7VFB9"/>
<reference evidence="2" key="1">
    <citation type="submission" date="2017-05" db="UniProtKB">
        <authorList>
            <consortium name="EnsemblMetazoa"/>
        </authorList>
    </citation>
    <scope>IDENTIFICATION</scope>
</reference>
<feature type="region of interest" description="Disordered" evidence="1">
    <location>
        <begin position="1"/>
        <end position="21"/>
    </location>
</feature>
<dbReference type="AlphaFoldDB" id="A0A1X7VFB9"/>
<evidence type="ECO:0000256" key="1">
    <source>
        <dbReference type="SAM" id="MobiDB-lite"/>
    </source>
</evidence>
<evidence type="ECO:0000313" key="2">
    <source>
        <dbReference type="EnsemblMetazoa" id="Aqu2.1.39010_001"/>
    </source>
</evidence>
<organism evidence="2">
    <name type="scientific">Amphimedon queenslandica</name>
    <name type="common">Sponge</name>
    <dbReference type="NCBI Taxonomy" id="400682"/>
    <lineage>
        <taxon>Eukaryota</taxon>
        <taxon>Metazoa</taxon>
        <taxon>Porifera</taxon>
        <taxon>Demospongiae</taxon>
        <taxon>Heteroscleromorpha</taxon>
        <taxon>Haplosclerida</taxon>
        <taxon>Niphatidae</taxon>
        <taxon>Amphimedon</taxon>
    </lineage>
</organism>
<protein>
    <submittedName>
        <fullName evidence="2">Uncharacterized protein</fullName>
    </submittedName>
</protein>
<proteinExistence type="predicted"/>
<name>A0A1X7VFB9_AMPQE</name>